<keyword evidence="4" id="KW-0378">Hydrolase</keyword>
<dbReference type="PANTHER" id="PTHR37984:SF5">
    <property type="entry name" value="PROTEIN NYNRIN-LIKE"/>
    <property type="match status" value="1"/>
</dbReference>
<evidence type="ECO:0000256" key="3">
    <source>
        <dbReference type="ARBA" id="ARBA00022722"/>
    </source>
</evidence>
<organism evidence="5 6">
    <name type="scientific">Mikania micrantha</name>
    <name type="common">bitter vine</name>
    <dbReference type="NCBI Taxonomy" id="192012"/>
    <lineage>
        <taxon>Eukaryota</taxon>
        <taxon>Viridiplantae</taxon>
        <taxon>Streptophyta</taxon>
        <taxon>Embryophyta</taxon>
        <taxon>Tracheophyta</taxon>
        <taxon>Spermatophyta</taxon>
        <taxon>Magnoliopsida</taxon>
        <taxon>eudicotyledons</taxon>
        <taxon>Gunneridae</taxon>
        <taxon>Pentapetalae</taxon>
        <taxon>asterids</taxon>
        <taxon>campanulids</taxon>
        <taxon>Asterales</taxon>
        <taxon>Asteraceae</taxon>
        <taxon>Asteroideae</taxon>
        <taxon>Heliantheae alliance</taxon>
        <taxon>Eupatorieae</taxon>
        <taxon>Mikania</taxon>
    </lineage>
</organism>
<protein>
    <recommendedName>
        <fullName evidence="7">Reverse transcriptase/retrotransposon-derived protein RNase H-like domain-containing protein</fullName>
    </recommendedName>
</protein>
<accession>A0A5N6PHZ3</accession>
<dbReference type="SUPFAM" id="SSF56672">
    <property type="entry name" value="DNA/RNA polymerases"/>
    <property type="match status" value="1"/>
</dbReference>
<dbReference type="InterPro" id="IPR043502">
    <property type="entry name" value="DNA/RNA_pol_sf"/>
</dbReference>
<keyword evidence="6" id="KW-1185">Reference proteome</keyword>
<evidence type="ECO:0000313" key="6">
    <source>
        <dbReference type="Proteomes" id="UP000326396"/>
    </source>
</evidence>
<evidence type="ECO:0000256" key="1">
    <source>
        <dbReference type="ARBA" id="ARBA00022679"/>
    </source>
</evidence>
<proteinExistence type="predicted"/>
<keyword evidence="1" id="KW-0808">Transferase</keyword>
<dbReference type="InterPro" id="IPR043128">
    <property type="entry name" value="Rev_trsase/Diguanyl_cyclase"/>
</dbReference>
<name>A0A5N6PHZ3_9ASTR</name>
<dbReference type="Gene3D" id="2.40.70.10">
    <property type="entry name" value="Acid Proteases"/>
    <property type="match status" value="1"/>
</dbReference>
<dbReference type="Proteomes" id="UP000326396">
    <property type="component" value="Linkage Group LG12"/>
</dbReference>
<evidence type="ECO:0000256" key="4">
    <source>
        <dbReference type="ARBA" id="ARBA00022759"/>
    </source>
</evidence>
<dbReference type="CDD" id="cd00303">
    <property type="entry name" value="retropepsin_like"/>
    <property type="match status" value="1"/>
</dbReference>
<evidence type="ECO:0008006" key="7">
    <source>
        <dbReference type="Google" id="ProtNLM"/>
    </source>
</evidence>
<comment type="caution">
    <text evidence="5">The sequence shown here is derived from an EMBL/GenBank/DDBJ whole genome shotgun (WGS) entry which is preliminary data.</text>
</comment>
<dbReference type="GO" id="GO:0016779">
    <property type="term" value="F:nucleotidyltransferase activity"/>
    <property type="evidence" value="ECO:0007669"/>
    <property type="project" value="UniProtKB-KW"/>
</dbReference>
<keyword evidence="2" id="KW-0548">Nucleotidyltransferase</keyword>
<dbReference type="InterPro" id="IPR050951">
    <property type="entry name" value="Retrovirus_Pol_polyprotein"/>
</dbReference>
<dbReference type="EMBL" id="SZYD01000004">
    <property type="protein sequence ID" value="KAD6454360.1"/>
    <property type="molecule type" value="Genomic_DNA"/>
</dbReference>
<dbReference type="Gene3D" id="3.10.10.10">
    <property type="entry name" value="HIV Type 1 Reverse Transcriptase, subunit A, domain 1"/>
    <property type="match status" value="1"/>
</dbReference>
<gene>
    <name evidence="5" type="ORF">E3N88_09066</name>
</gene>
<reference evidence="5 6" key="1">
    <citation type="submission" date="2019-05" db="EMBL/GenBank/DDBJ databases">
        <title>Mikania micrantha, genome provides insights into the molecular mechanism of rapid growth.</title>
        <authorList>
            <person name="Liu B."/>
        </authorList>
    </citation>
    <scope>NUCLEOTIDE SEQUENCE [LARGE SCALE GENOMIC DNA]</scope>
    <source>
        <strain evidence="5">NLD-2019</strain>
        <tissue evidence="5">Leaf</tissue>
    </source>
</reference>
<dbReference type="AlphaFoldDB" id="A0A5N6PHZ3"/>
<dbReference type="GO" id="GO:0004519">
    <property type="term" value="F:endonuclease activity"/>
    <property type="evidence" value="ECO:0007669"/>
    <property type="project" value="UniProtKB-KW"/>
</dbReference>
<evidence type="ECO:0000313" key="5">
    <source>
        <dbReference type="EMBL" id="KAD6454360.1"/>
    </source>
</evidence>
<sequence length="578" mass="64723">MTTRSRTDLEKTIDEHAITLLKVDTFMQKSEQKFANLNANVQAILSKLNSNSSNVVNGDEERSSTNLVFNRNDRLHRIGKVDFPNLMVTRLMIGFTAIVARFSTTLFENAMAILTSLSQTGSLEEFCQQFDAHLLKVSISETYAVSIFLKAVNPSIGGPVKMFQPKTLREAFYLAKIQVSTNKSMNVSSIGRSNQINGSFANKSNSSVKPPLNVTHLPVLPTPPIIKKLTNTKQLSSKEIEGKRVRGECFWLTKKFTPGHKCANKQLFVLEVQGCDEEEEQIDDGVQSQEWVEPQISINALIGIASFSTMKVIGTIGNKQLRILIDSGSTRNFLNKDLAIKLNCSLKKIDSMTVGVANGSVIQCAAYCPNFQCLQLSPAIGKFQHEAKICGHSWNDRIQLLIEEYPFAQKDIIEKLTKELIDTGVVRGSTSPFAALVVLVKKKDGSWRFCVDYRKLNHATIINSYPIPLVEELFEERQKLYARQSKCTFGGDSVEYLGHVISNKGVQTNSKKLVAIQEWPIPVDVKQLRGFLGLTGYYRRFIKSYGIIAKPLTELLRKDSFVRNEKATQAFTLMKQAM</sequence>
<keyword evidence="4" id="KW-0255">Endonuclease</keyword>
<dbReference type="OrthoDB" id="1933597at2759"/>
<dbReference type="PANTHER" id="PTHR37984">
    <property type="entry name" value="PROTEIN CBG26694"/>
    <property type="match status" value="1"/>
</dbReference>
<dbReference type="InterPro" id="IPR021109">
    <property type="entry name" value="Peptidase_aspartic_dom_sf"/>
</dbReference>
<keyword evidence="3" id="KW-0540">Nuclease</keyword>
<dbReference type="Gene3D" id="3.30.70.270">
    <property type="match status" value="1"/>
</dbReference>
<evidence type="ECO:0000256" key="2">
    <source>
        <dbReference type="ARBA" id="ARBA00022695"/>
    </source>
</evidence>